<evidence type="ECO:0000259" key="1">
    <source>
        <dbReference type="PROSITE" id="PS50011"/>
    </source>
</evidence>
<accession>A0ABR2IDV3</accession>
<sequence length="300" mass="34839">MLNIHTHTQLNKYVVLDEMNNCGKNYVFKAYIPSDDDNDINASSKKLFIIKAIPYGTEEEIQIYDNESEILHIFNNMSTVIKYVETFVMKNELTCGKQYIFAVMDYCSCTDLNDFFVKHSNDNIIQDQIRSIAFQSLTILKDIHNQNIIHHDIKPENFLVESITPLKLKITDFEFSVKLPENGTASKPSGTVFYMAPELLDCLPHNQSVDIWALGIMLYELAAKKMPFNLKKDQPQRHIIRLKIKRNSLTFDVDSFHDYIFADLLTKMLEKDSSLRITAEEALNHPYFQYNSSNCQFSYN</sequence>
<dbReference type="InterPro" id="IPR008271">
    <property type="entry name" value="Ser/Thr_kinase_AS"/>
</dbReference>
<name>A0ABR2IDV3_9EUKA</name>
<dbReference type="PROSITE" id="PS50011">
    <property type="entry name" value="PROTEIN_KINASE_DOM"/>
    <property type="match status" value="1"/>
</dbReference>
<dbReference type="Proteomes" id="UP001470230">
    <property type="component" value="Unassembled WGS sequence"/>
</dbReference>
<dbReference type="PANTHER" id="PTHR44167">
    <property type="entry name" value="OVARIAN-SPECIFIC SERINE/THREONINE-PROTEIN KINASE LOK-RELATED"/>
    <property type="match status" value="1"/>
</dbReference>
<dbReference type="Pfam" id="PF00069">
    <property type="entry name" value="Pkinase"/>
    <property type="match status" value="1"/>
</dbReference>
<dbReference type="InterPro" id="IPR011009">
    <property type="entry name" value="Kinase-like_dom_sf"/>
</dbReference>
<dbReference type="EMBL" id="JAPFFF010000018">
    <property type="protein sequence ID" value="KAK8860325.1"/>
    <property type="molecule type" value="Genomic_DNA"/>
</dbReference>
<organism evidence="2 3">
    <name type="scientific">Tritrichomonas musculus</name>
    <dbReference type="NCBI Taxonomy" id="1915356"/>
    <lineage>
        <taxon>Eukaryota</taxon>
        <taxon>Metamonada</taxon>
        <taxon>Parabasalia</taxon>
        <taxon>Tritrichomonadida</taxon>
        <taxon>Tritrichomonadidae</taxon>
        <taxon>Tritrichomonas</taxon>
    </lineage>
</organism>
<protein>
    <recommendedName>
        <fullName evidence="1">Protein kinase domain-containing protein</fullName>
    </recommendedName>
</protein>
<dbReference type="PROSITE" id="PS00108">
    <property type="entry name" value="PROTEIN_KINASE_ST"/>
    <property type="match status" value="1"/>
</dbReference>
<evidence type="ECO:0000313" key="2">
    <source>
        <dbReference type="EMBL" id="KAK8860325.1"/>
    </source>
</evidence>
<dbReference type="SUPFAM" id="SSF56112">
    <property type="entry name" value="Protein kinase-like (PK-like)"/>
    <property type="match status" value="1"/>
</dbReference>
<feature type="domain" description="Protein kinase" evidence="1">
    <location>
        <begin position="13"/>
        <end position="288"/>
    </location>
</feature>
<keyword evidence="3" id="KW-1185">Reference proteome</keyword>
<dbReference type="Gene3D" id="1.10.510.10">
    <property type="entry name" value="Transferase(Phosphotransferase) domain 1"/>
    <property type="match status" value="1"/>
</dbReference>
<dbReference type="InterPro" id="IPR000719">
    <property type="entry name" value="Prot_kinase_dom"/>
</dbReference>
<evidence type="ECO:0000313" key="3">
    <source>
        <dbReference type="Proteomes" id="UP001470230"/>
    </source>
</evidence>
<gene>
    <name evidence="2" type="ORF">M9Y10_011989</name>
</gene>
<dbReference type="PANTHER" id="PTHR44167:SF30">
    <property type="entry name" value="PHOSPHORYLASE KINASE"/>
    <property type="match status" value="1"/>
</dbReference>
<dbReference type="SMART" id="SM00220">
    <property type="entry name" value="S_TKc"/>
    <property type="match status" value="1"/>
</dbReference>
<reference evidence="2 3" key="1">
    <citation type="submission" date="2024-04" db="EMBL/GenBank/DDBJ databases">
        <title>Tritrichomonas musculus Genome.</title>
        <authorList>
            <person name="Alves-Ferreira E."/>
            <person name="Grigg M."/>
            <person name="Lorenzi H."/>
            <person name="Galac M."/>
        </authorList>
    </citation>
    <scope>NUCLEOTIDE SEQUENCE [LARGE SCALE GENOMIC DNA]</scope>
    <source>
        <strain evidence="2 3">EAF2021</strain>
    </source>
</reference>
<comment type="caution">
    <text evidence="2">The sequence shown here is derived from an EMBL/GenBank/DDBJ whole genome shotgun (WGS) entry which is preliminary data.</text>
</comment>
<proteinExistence type="predicted"/>